<dbReference type="InterPro" id="IPR012340">
    <property type="entry name" value="NA-bd_OB-fold"/>
</dbReference>
<comment type="caution">
    <text evidence="12">The sequence shown here is derived from an EMBL/GenBank/DDBJ whole genome shotgun (WGS) entry which is preliminary data.</text>
</comment>
<evidence type="ECO:0000256" key="9">
    <source>
        <dbReference type="HAMAP-Rule" id="MF_01010"/>
    </source>
</evidence>
<feature type="binding site" evidence="9 10">
    <location>
        <position position="311"/>
    </location>
    <ligand>
        <name>S-adenosyl-L-methionine</name>
        <dbReference type="ChEBI" id="CHEBI:59789"/>
    </ligand>
</feature>
<dbReference type="InterPro" id="IPR030391">
    <property type="entry name" value="MeTrfase_TrmA_CS"/>
</dbReference>
<dbReference type="SUPFAM" id="SSF53335">
    <property type="entry name" value="S-adenosyl-L-methionine-dependent methyltransferases"/>
    <property type="match status" value="1"/>
</dbReference>
<proteinExistence type="inferred from homology"/>
<dbReference type="GO" id="GO:0003723">
    <property type="term" value="F:RNA binding"/>
    <property type="evidence" value="ECO:0007669"/>
    <property type="project" value="InterPro"/>
</dbReference>
<feature type="active site" description="Nucleophile" evidence="9 10">
    <location>
        <position position="404"/>
    </location>
</feature>
<dbReference type="HAMAP" id="MF_01010">
    <property type="entry name" value="23SrRNA_methyltr_RlmD"/>
    <property type="match status" value="1"/>
</dbReference>
<dbReference type="InterPro" id="IPR002792">
    <property type="entry name" value="TRAM_dom"/>
</dbReference>
<feature type="binding site" evidence="9">
    <location>
        <position position="95"/>
    </location>
    <ligand>
        <name>[4Fe-4S] cluster</name>
        <dbReference type="ChEBI" id="CHEBI:49883"/>
    </ligand>
</feature>
<keyword evidence="6 9" id="KW-0479">Metal-binding</keyword>
<dbReference type="SUPFAM" id="SSF50249">
    <property type="entry name" value="Nucleic acid-binding proteins"/>
    <property type="match status" value="1"/>
</dbReference>
<dbReference type="NCBIfam" id="NF009639">
    <property type="entry name" value="PRK13168.1"/>
    <property type="match status" value="1"/>
</dbReference>
<name>A0A1F6SZ56_9PROT</name>
<feature type="binding site" evidence="9">
    <location>
        <position position="92"/>
    </location>
    <ligand>
        <name>[4Fe-4S] cluster</name>
        <dbReference type="ChEBI" id="CHEBI:49883"/>
    </ligand>
</feature>
<dbReference type="PANTHER" id="PTHR11061:SF49">
    <property type="entry name" value="23S RRNA (URACIL(1939)-C(5))-METHYLTRANSFERASE RLMD"/>
    <property type="match status" value="1"/>
</dbReference>
<evidence type="ECO:0000256" key="5">
    <source>
        <dbReference type="ARBA" id="ARBA00022691"/>
    </source>
</evidence>
<dbReference type="GO" id="GO:0005506">
    <property type="term" value="F:iron ion binding"/>
    <property type="evidence" value="ECO:0007669"/>
    <property type="project" value="UniProtKB-UniRule"/>
</dbReference>
<dbReference type="PROSITE" id="PS01231">
    <property type="entry name" value="TRMA_2"/>
    <property type="match status" value="1"/>
</dbReference>
<comment type="similarity">
    <text evidence="9">Belongs to the class I-like SAM-binding methyltransferase superfamily. RNA M5U methyltransferase family. RlmD subfamily.</text>
</comment>
<reference evidence="12 13" key="1">
    <citation type="journal article" date="2016" name="Nat. Commun.">
        <title>Thousands of microbial genomes shed light on interconnected biogeochemical processes in an aquifer system.</title>
        <authorList>
            <person name="Anantharaman K."/>
            <person name="Brown C.T."/>
            <person name="Hug L.A."/>
            <person name="Sharon I."/>
            <person name="Castelle C.J."/>
            <person name="Probst A.J."/>
            <person name="Thomas B.C."/>
            <person name="Singh A."/>
            <person name="Wilkins M.J."/>
            <person name="Karaoz U."/>
            <person name="Brodie E.L."/>
            <person name="Williams K.H."/>
            <person name="Hubbard S.S."/>
            <person name="Banfield J.F."/>
        </authorList>
    </citation>
    <scope>NUCLEOTIDE SEQUENCE [LARGE SCALE GENOMIC DNA]</scope>
</reference>
<feature type="domain" description="TRAM" evidence="11">
    <location>
        <begin position="8"/>
        <end position="73"/>
    </location>
</feature>
<accession>A0A1F6SZ56</accession>
<dbReference type="PROSITE" id="PS51687">
    <property type="entry name" value="SAM_MT_RNA_M5U"/>
    <property type="match status" value="1"/>
</dbReference>
<dbReference type="Pfam" id="PF05958">
    <property type="entry name" value="tRNA_U5-meth_tr"/>
    <property type="match status" value="1"/>
</dbReference>
<dbReference type="CDD" id="cd02440">
    <property type="entry name" value="AdoMet_MTases"/>
    <property type="match status" value="1"/>
</dbReference>
<dbReference type="PROSITE" id="PS50926">
    <property type="entry name" value="TRAM"/>
    <property type="match status" value="1"/>
</dbReference>
<feature type="binding site" evidence="9">
    <location>
        <position position="359"/>
    </location>
    <ligand>
        <name>S-adenosyl-L-methionine</name>
        <dbReference type="ChEBI" id="CHEBI:59789"/>
    </ligand>
</feature>
<dbReference type="InterPro" id="IPR001566">
    <property type="entry name" value="23S_rRNA_MeTrfase_RlmD"/>
</dbReference>
<evidence type="ECO:0000256" key="10">
    <source>
        <dbReference type="PROSITE-ProRule" id="PRU01024"/>
    </source>
</evidence>
<organism evidence="12 13">
    <name type="scientific">Candidatus Muproteobacteria bacterium RBG_16_62_13</name>
    <dbReference type="NCBI Taxonomy" id="1817756"/>
    <lineage>
        <taxon>Bacteria</taxon>
        <taxon>Pseudomonadati</taxon>
        <taxon>Pseudomonadota</taxon>
        <taxon>Candidatus Muproteobacteria</taxon>
    </lineage>
</organism>
<dbReference type="InterPro" id="IPR029063">
    <property type="entry name" value="SAM-dependent_MTases_sf"/>
</dbReference>
<dbReference type="EMBL" id="MFSQ01000132">
    <property type="protein sequence ID" value="OGI38015.1"/>
    <property type="molecule type" value="Genomic_DNA"/>
</dbReference>
<evidence type="ECO:0000256" key="6">
    <source>
        <dbReference type="ARBA" id="ARBA00022723"/>
    </source>
</evidence>
<evidence type="ECO:0000259" key="11">
    <source>
        <dbReference type="PROSITE" id="PS50926"/>
    </source>
</evidence>
<keyword evidence="4 9" id="KW-0808">Transferase</keyword>
<evidence type="ECO:0000313" key="13">
    <source>
        <dbReference type="Proteomes" id="UP000178379"/>
    </source>
</evidence>
<dbReference type="PANTHER" id="PTHR11061">
    <property type="entry name" value="RNA M5U METHYLTRANSFERASE"/>
    <property type="match status" value="1"/>
</dbReference>
<dbReference type="STRING" id="1817756.A2140_07890"/>
<dbReference type="Gene3D" id="3.40.50.150">
    <property type="entry name" value="Vaccinia Virus protein VP39"/>
    <property type="match status" value="1"/>
</dbReference>
<dbReference type="NCBIfam" id="TIGR00479">
    <property type="entry name" value="rumA"/>
    <property type="match status" value="1"/>
</dbReference>
<evidence type="ECO:0000256" key="7">
    <source>
        <dbReference type="ARBA" id="ARBA00023004"/>
    </source>
</evidence>
<dbReference type="InterPro" id="IPR010280">
    <property type="entry name" value="U5_MeTrfase_fam"/>
</dbReference>
<keyword evidence="5 9" id="KW-0949">S-adenosyl-L-methionine</keyword>
<keyword evidence="1 9" id="KW-0004">4Fe-4S</keyword>
<keyword evidence="7 9" id="KW-0408">Iron</keyword>
<feature type="binding site" evidence="9 10">
    <location>
        <position position="378"/>
    </location>
    <ligand>
        <name>S-adenosyl-L-methionine</name>
        <dbReference type="ChEBI" id="CHEBI:59789"/>
    </ligand>
</feature>
<dbReference type="Pfam" id="PF01938">
    <property type="entry name" value="TRAM"/>
    <property type="match status" value="1"/>
</dbReference>
<feature type="binding site" evidence="9">
    <location>
        <position position="86"/>
    </location>
    <ligand>
        <name>[4Fe-4S] cluster</name>
        <dbReference type="ChEBI" id="CHEBI:49883"/>
    </ligand>
</feature>
<evidence type="ECO:0000256" key="3">
    <source>
        <dbReference type="ARBA" id="ARBA00022603"/>
    </source>
</evidence>
<dbReference type="Gene3D" id="2.40.50.140">
    <property type="entry name" value="Nucleic acid-binding proteins"/>
    <property type="match status" value="1"/>
</dbReference>
<keyword evidence="2 9" id="KW-0698">rRNA processing</keyword>
<keyword evidence="3 9" id="KW-0489">Methyltransferase</keyword>
<dbReference type="Proteomes" id="UP000178379">
    <property type="component" value="Unassembled WGS sequence"/>
</dbReference>
<feature type="binding site" evidence="9 10">
    <location>
        <position position="332"/>
    </location>
    <ligand>
        <name>S-adenosyl-L-methionine</name>
        <dbReference type="ChEBI" id="CHEBI:59789"/>
    </ligand>
</feature>
<dbReference type="EC" id="2.1.1.190" evidence="9"/>
<comment type="catalytic activity">
    <reaction evidence="9">
        <text>uridine(1939) in 23S rRNA + S-adenosyl-L-methionine = 5-methyluridine(1939) in 23S rRNA + S-adenosyl-L-homocysteine + H(+)</text>
        <dbReference type="Rhea" id="RHEA:42908"/>
        <dbReference type="Rhea" id="RHEA-COMP:10278"/>
        <dbReference type="Rhea" id="RHEA-COMP:10279"/>
        <dbReference type="ChEBI" id="CHEBI:15378"/>
        <dbReference type="ChEBI" id="CHEBI:57856"/>
        <dbReference type="ChEBI" id="CHEBI:59789"/>
        <dbReference type="ChEBI" id="CHEBI:65315"/>
        <dbReference type="ChEBI" id="CHEBI:74447"/>
        <dbReference type="EC" id="2.1.1.190"/>
    </reaction>
</comment>
<evidence type="ECO:0000256" key="4">
    <source>
        <dbReference type="ARBA" id="ARBA00022679"/>
    </source>
</evidence>
<keyword evidence="8 9" id="KW-0411">Iron-sulfur</keyword>
<feature type="binding site" evidence="9 10">
    <location>
        <position position="282"/>
    </location>
    <ligand>
        <name>S-adenosyl-L-methionine</name>
        <dbReference type="ChEBI" id="CHEBI:59789"/>
    </ligand>
</feature>
<evidence type="ECO:0000313" key="12">
    <source>
        <dbReference type="EMBL" id="OGI38015.1"/>
    </source>
</evidence>
<feature type="binding site" evidence="9">
    <location>
        <position position="174"/>
    </location>
    <ligand>
        <name>[4Fe-4S] cluster</name>
        <dbReference type="ChEBI" id="CHEBI:49883"/>
    </ligand>
</feature>
<sequence length="447" mass="49218">MTRRRGARRAAARPEAPVFLEAIAHVDSLSHEGRGIARIDGKVTFIDGALPGEDVRIRYRRQLAKYDSAETIEVLTPSSDRVTPQCPHFGVCGGCLLQHQAPAAQIAAKQQSLGNLLAHVGKVSPERWLPPLTGPVWGYRRRARLGAYLEPGKGGVLIGFREASSHSLADIRNCLILDERVGPLLPALRALLSSLSCPDRIPQVEVACGDEGVALIVRHLVHLIPQDIDYLRTFAREHGVQIWRQPKGPDSVVPVEPAEPPALNYRLDDGTVMEFGPIDFVQVNAAMNRRTVTQALDLLEPGPADHVLDLFCGIGNFTLPIARRAAHVTGVEADETLLARARYNAGRNGITNADFRPANLYAKDVQWPPVRCDKLLLDPPRQGAIDILKRMPDERPSRIVYVSCFPSTLARDSEYLVHTLGYRLAAAGVMDMFPHTSHVESMTLFVR</sequence>
<dbReference type="GO" id="GO:0051539">
    <property type="term" value="F:4 iron, 4 sulfur cluster binding"/>
    <property type="evidence" value="ECO:0007669"/>
    <property type="project" value="UniProtKB-KW"/>
</dbReference>
<feature type="binding site" evidence="9">
    <location>
        <position position="316"/>
    </location>
    <ligand>
        <name>S-adenosyl-L-methionine</name>
        <dbReference type="ChEBI" id="CHEBI:59789"/>
    </ligand>
</feature>
<evidence type="ECO:0000256" key="1">
    <source>
        <dbReference type="ARBA" id="ARBA00022485"/>
    </source>
</evidence>
<dbReference type="AlphaFoldDB" id="A0A1F6SZ56"/>
<gene>
    <name evidence="9" type="primary">rlmD</name>
    <name evidence="12" type="ORF">A2140_07890</name>
</gene>
<dbReference type="FunFam" id="2.40.50.140:FF:000097">
    <property type="entry name" value="23S rRNA (uracil(1939)-C(5))-methyltransferase RlmD"/>
    <property type="match status" value="1"/>
</dbReference>
<evidence type="ECO:0000256" key="2">
    <source>
        <dbReference type="ARBA" id="ARBA00022552"/>
    </source>
</evidence>
<comment type="function">
    <text evidence="9">Catalyzes the formation of 5-methyl-uridine at position 1939 (m5U1939) in 23S rRNA.</text>
</comment>
<dbReference type="GO" id="GO:0070475">
    <property type="term" value="P:rRNA base methylation"/>
    <property type="evidence" value="ECO:0007669"/>
    <property type="project" value="TreeGrafter"/>
</dbReference>
<dbReference type="Gene3D" id="2.40.50.1070">
    <property type="match status" value="1"/>
</dbReference>
<evidence type="ECO:0000256" key="8">
    <source>
        <dbReference type="ARBA" id="ARBA00023014"/>
    </source>
</evidence>
<dbReference type="GO" id="GO:0070041">
    <property type="term" value="F:rRNA (uridine-C5-)-methyltransferase activity"/>
    <property type="evidence" value="ECO:0007669"/>
    <property type="project" value="UniProtKB-UniRule"/>
</dbReference>
<protein>
    <recommendedName>
        <fullName evidence="9">23S rRNA (uracil(1939)-C(5))-methyltransferase RlmD</fullName>
        <ecNumber evidence="9">2.1.1.190</ecNumber>
    </recommendedName>
    <alternativeName>
        <fullName evidence="9">23S rRNA(m5U1939)-methyltransferase</fullName>
    </alternativeName>
</protein>